<feature type="domain" description="Siroheme decarboxylase NirL-like HTH" evidence="7">
    <location>
        <begin position="5"/>
        <end position="51"/>
    </location>
</feature>
<dbReference type="AlphaFoldDB" id="A0A0X3BQ97"/>
<dbReference type="SUPFAM" id="SSF54909">
    <property type="entry name" value="Dimeric alpha+beta barrel"/>
    <property type="match status" value="1"/>
</dbReference>
<dbReference type="InterPro" id="IPR036390">
    <property type="entry name" value="WH_DNA-bd_sf"/>
</dbReference>
<dbReference type="OrthoDB" id="145939at2157"/>
<comment type="similarity">
    <text evidence="3">Belongs to the Ahb/Nir family.</text>
</comment>
<dbReference type="KEGG" id="mema:MMAB1_3018"/>
<dbReference type="InterPro" id="IPR011008">
    <property type="entry name" value="Dimeric_a/b-barrel"/>
</dbReference>
<evidence type="ECO:0000259" key="7">
    <source>
        <dbReference type="Pfam" id="PF22451"/>
    </source>
</evidence>
<evidence type="ECO:0000256" key="2">
    <source>
        <dbReference type="ARBA" id="ARBA00023444"/>
    </source>
</evidence>
<name>A0A0X3BQ97_9EURY</name>
<dbReference type="EC" id="4.1.1.111" evidence="4"/>
<dbReference type="Proteomes" id="UP000069850">
    <property type="component" value="Chromosome 1"/>
</dbReference>
<reference evidence="8 9" key="1">
    <citation type="submission" date="2016-01" db="EMBL/GenBank/DDBJ databases">
        <authorList>
            <person name="Manzoor S."/>
        </authorList>
    </citation>
    <scope>NUCLEOTIDE SEQUENCE [LARGE SCALE GENOMIC DNA]</scope>
    <source>
        <strain evidence="8">Methanoculleus sp MAB1</strain>
    </source>
</reference>
<dbReference type="GeneID" id="27138515"/>
<evidence type="ECO:0000256" key="4">
    <source>
        <dbReference type="ARBA" id="ARBA00023471"/>
    </source>
</evidence>
<comment type="pathway">
    <text evidence="2">Porphyrin-containing compound metabolism.</text>
</comment>
<evidence type="ECO:0000313" key="8">
    <source>
        <dbReference type="EMBL" id="CVK34231.1"/>
    </source>
</evidence>
<dbReference type="GO" id="GO:0016829">
    <property type="term" value="F:lyase activity"/>
    <property type="evidence" value="ECO:0007669"/>
    <property type="project" value="UniProtKB-KW"/>
</dbReference>
<dbReference type="InterPro" id="IPR053953">
    <property type="entry name" value="NirdL-like_HTH"/>
</dbReference>
<dbReference type="PROSITE" id="PS00519">
    <property type="entry name" value="HTH_ASNC_1"/>
    <property type="match status" value="1"/>
</dbReference>
<organism evidence="8 9">
    <name type="scientific">Methanoculleus bourgensis</name>
    <dbReference type="NCBI Taxonomy" id="83986"/>
    <lineage>
        <taxon>Archaea</taxon>
        <taxon>Methanobacteriati</taxon>
        <taxon>Methanobacteriota</taxon>
        <taxon>Stenosarchaea group</taxon>
        <taxon>Methanomicrobia</taxon>
        <taxon>Methanomicrobiales</taxon>
        <taxon>Methanomicrobiaceae</taxon>
        <taxon>Methanoculleus</taxon>
    </lineage>
</organism>
<dbReference type="PANTHER" id="PTHR43413:SF1">
    <property type="entry name" value="SIROHEME DECARBOXYLASE NIRL SUBUNIT"/>
    <property type="match status" value="1"/>
</dbReference>
<dbReference type="PANTHER" id="PTHR43413">
    <property type="entry name" value="TRANSCRIPTIONAL REGULATOR, ASNC FAMILY"/>
    <property type="match status" value="1"/>
</dbReference>
<dbReference type="InterPro" id="IPR019885">
    <property type="entry name" value="Tscrpt_reg_HTH_AsnC-type_CS"/>
</dbReference>
<evidence type="ECO:0000259" key="6">
    <source>
        <dbReference type="Pfam" id="PF17805"/>
    </source>
</evidence>
<protein>
    <recommendedName>
        <fullName evidence="4">siroheme decarboxylase</fullName>
        <ecNumber evidence="4">4.1.1.111</ecNumber>
    </recommendedName>
</protein>
<keyword evidence="1" id="KW-0456">Lyase</keyword>
<evidence type="ECO:0000313" key="9">
    <source>
        <dbReference type="Proteomes" id="UP000069850"/>
    </source>
</evidence>
<evidence type="ECO:0000256" key="5">
    <source>
        <dbReference type="ARBA" id="ARBA00048470"/>
    </source>
</evidence>
<dbReference type="Gene3D" id="3.30.70.3460">
    <property type="match status" value="1"/>
</dbReference>
<dbReference type="InterPro" id="IPR019888">
    <property type="entry name" value="Tscrpt_reg_AsnC-like"/>
</dbReference>
<comment type="catalytic activity">
    <reaction evidence="5">
        <text>siroheme + 2 H(+) = 12,18-didecarboxysiroheme + 2 CO2</text>
        <dbReference type="Rhea" id="RHEA:19093"/>
        <dbReference type="ChEBI" id="CHEBI:15378"/>
        <dbReference type="ChEBI" id="CHEBI:16526"/>
        <dbReference type="ChEBI" id="CHEBI:60052"/>
        <dbReference type="ChEBI" id="CHEBI:140497"/>
        <dbReference type="EC" id="4.1.1.111"/>
    </reaction>
</comment>
<dbReference type="RefSeq" id="WP_062265557.1">
    <property type="nucleotide sequence ID" value="NZ_LT158599.1"/>
</dbReference>
<dbReference type="InterPro" id="IPR050684">
    <property type="entry name" value="HTH-Siroheme_Decarb"/>
</dbReference>
<gene>
    <name evidence="8" type="ORF">MMAB1_3018</name>
</gene>
<dbReference type="InterPro" id="IPR040523">
    <property type="entry name" value="AsnC_trans_reg2"/>
</dbReference>
<proteinExistence type="inferred from homology"/>
<dbReference type="Pfam" id="PF22451">
    <property type="entry name" value="NirdL-like_HTH"/>
    <property type="match status" value="1"/>
</dbReference>
<evidence type="ECO:0000256" key="3">
    <source>
        <dbReference type="ARBA" id="ARBA00023457"/>
    </source>
</evidence>
<sequence length="162" mass="18346">MNDRDRVLLLRLQEGVPLVEEPYRAIAEELGMTEAEVIARIEALLSRGIVRRFSVRIDHRKAGILVNAMVAWRVPPGDVARVAEVMARSPEVTHCYERAIVPGRWDYNLYIVLHGRRRDEVDRSIARLSRAAGIDDYTALVSTRELKRAPPGLALLLQEGVR</sequence>
<feature type="domain" description="Siroheme decarboxylase AsnC-like ligand binding" evidence="6">
    <location>
        <begin position="61"/>
        <end position="147"/>
    </location>
</feature>
<accession>A0A0X3BQ97</accession>
<dbReference type="SUPFAM" id="SSF46785">
    <property type="entry name" value="Winged helix' DNA-binding domain"/>
    <property type="match status" value="1"/>
</dbReference>
<evidence type="ECO:0000256" key="1">
    <source>
        <dbReference type="ARBA" id="ARBA00023239"/>
    </source>
</evidence>
<dbReference type="Pfam" id="PF17805">
    <property type="entry name" value="AsnC_trans_reg2"/>
    <property type="match status" value="1"/>
</dbReference>
<dbReference type="SMART" id="SM00344">
    <property type="entry name" value="HTH_ASNC"/>
    <property type="match status" value="1"/>
</dbReference>
<dbReference type="EMBL" id="LT158599">
    <property type="protein sequence ID" value="CVK34231.1"/>
    <property type="molecule type" value="Genomic_DNA"/>
</dbReference>